<dbReference type="Gene3D" id="3.40.50.850">
    <property type="entry name" value="Isochorismatase-like"/>
    <property type="match status" value="1"/>
</dbReference>
<keyword evidence="1 3" id="KW-0378">Hydrolase</keyword>
<dbReference type="EMBL" id="OMKW01000004">
    <property type="protein sequence ID" value="SPF30896.1"/>
    <property type="molecule type" value="Genomic_DNA"/>
</dbReference>
<evidence type="ECO:0000256" key="1">
    <source>
        <dbReference type="ARBA" id="ARBA00022801"/>
    </source>
</evidence>
<feature type="domain" description="Isochorismatase-like" evidence="2">
    <location>
        <begin position="4"/>
        <end position="181"/>
    </location>
</feature>
<name>A0A2R8AFD7_9RHOB</name>
<dbReference type="Pfam" id="PF00857">
    <property type="entry name" value="Isochorismatase"/>
    <property type="match status" value="1"/>
</dbReference>
<proteinExistence type="predicted"/>
<dbReference type="SUPFAM" id="SSF52499">
    <property type="entry name" value="Isochorismatase-like hydrolases"/>
    <property type="match status" value="1"/>
</dbReference>
<accession>A0A2R8AFD7</accession>
<evidence type="ECO:0000313" key="4">
    <source>
        <dbReference type="Proteomes" id="UP000244932"/>
    </source>
</evidence>
<dbReference type="InterPro" id="IPR050272">
    <property type="entry name" value="Isochorismatase-like_hydrls"/>
</dbReference>
<organism evidence="3 4">
    <name type="scientific">Pontivivens insulae</name>
    <dbReference type="NCBI Taxonomy" id="1639689"/>
    <lineage>
        <taxon>Bacteria</taxon>
        <taxon>Pseudomonadati</taxon>
        <taxon>Pseudomonadota</taxon>
        <taxon>Alphaproteobacteria</taxon>
        <taxon>Rhodobacterales</taxon>
        <taxon>Paracoccaceae</taxon>
        <taxon>Pontivivens</taxon>
    </lineage>
</organism>
<dbReference type="PANTHER" id="PTHR43540">
    <property type="entry name" value="PEROXYUREIDOACRYLATE/UREIDOACRYLATE AMIDOHYDROLASE-RELATED"/>
    <property type="match status" value="1"/>
</dbReference>
<dbReference type="PANTHER" id="PTHR43540:SF1">
    <property type="entry name" value="ISOCHORISMATASE HYDROLASE"/>
    <property type="match status" value="1"/>
</dbReference>
<keyword evidence="4" id="KW-1185">Reference proteome</keyword>
<evidence type="ECO:0000313" key="3">
    <source>
        <dbReference type="EMBL" id="SPF30896.1"/>
    </source>
</evidence>
<dbReference type="InterPro" id="IPR036380">
    <property type="entry name" value="Isochorismatase-like_sf"/>
</dbReference>
<dbReference type="OrthoDB" id="9794942at2"/>
<dbReference type="GO" id="GO:0016787">
    <property type="term" value="F:hydrolase activity"/>
    <property type="evidence" value="ECO:0007669"/>
    <property type="project" value="UniProtKB-KW"/>
</dbReference>
<dbReference type="AlphaFoldDB" id="A0A2R8AFD7"/>
<dbReference type="Proteomes" id="UP000244932">
    <property type="component" value="Unassembled WGS sequence"/>
</dbReference>
<gene>
    <name evidence="3" type="primary">sttH</name>
    <name evidence="3" type="ORF">POI8812_03241</name>
</gene>
<evidence type="ECO:0000259" key="2">
    <source>
        <dbReference type="Pfam" id="PF00857"/>
    </source>
</evidence>
<protein>
    <submittedName>
        <fullName evidence="3">Streptothricin hydrolase</fullName>
        <ecNumber evidence="3">3.5.2.19</ecNumber>
    </submittedName>
</protein>
<dbReference type="InterPro" id="IPR000868">
    <property type="entry name" value="Isochorismatase-like_dom"/>
</dbReference>
<reference evidence="3 4" key="1">
    <citation type="submission" date="2018-03" db="EMBL/GenBank/DDBJ databases">
        <authorList>
            <person name="Keele B.F."/>
        </authorList>
    </citation>
    <scope>NUCLEOTIDE SEQUENCE [LARGE SCALE GENOMIC DNA]</scope>
    <source>
        <strain evidence="3 4">CeCT 8812</strain>
    </source>
</reference>
<dbReference type="CDD" id="cd01014">
    <property type="entry name" value="nicotinamidase_related"/>
    <property type="match status" value="1"/>
</dbReference>
<dbReference type="RefSeq" id="WP_108783586.1">
    <property type="nucleotide sequence ID" value="NZ_OMKW01000004.1"/>
</dbReference>
<dbReference type="EC" id="3.5.2.19" evidence="3"/>
<sequence>MNGLILIDIQRAFDAARWGDYWGARNNPEAEANAGRLLETWRKRALPVFHVCHHSTNPASPLYGADGQGFHPAVEPLAEELVFPKSVNSGFIGTDLEAELRAAGCDAVTIAGLTTPHCVSTTTRMAANLGFDVTLVHDACAAFTQNVDVAWRGGQMPSAEQIHDAAIDALSVEFATIRATADLLG</sequence>